<comment type="subcellular location">
    <subcellularLocation>
        <location evidence="1">Secreted</location>
    </subcellularLocation>
</comment>
<evidence type="ECO:0000256" key="2">
    <source>
        <dbReference type="ARBA" id="ARBA00006307"/>
    </source>
</evidence>
<evidence type="ECO:0000256" key="7">
    <source>
        <dbReference type="ARBA" id="ARBA00023320"/>
    </source>
</evidence>
<sequence>MPEQSALPRLHILLLCILGSTFLAHGFPRPRLPLRTTDGSEEPKEHTWDVFFPSVAMRDWSISLMSGPRPETKRLMTKTWLTAPESEEAGMDQAWSSEWPSREAGMTKRNMVVADDAAFREKSKLLTSMERQKWLNTYMQKLLVVDSS</sequence>
<evidence type="ECO:0000256" key="3">
    <source>
        <dbReference type="ARBA" id="ARBA00021831"/>
    </source>
</evidence>
<evidence type="ECO:0000313" key="11">
    <source>
        <dbReference type="Proteomes" id="UP000265120"/>
    </source>
</evidence>
<dbReference type="STRING" id="244447.ENSCSEP00000025130"/>
<reference evidence="10 11" key="1">
    <citation type="journal article" date="2014" name="Nat. Genet.">
        <title>Whole-genome sequence of a flatfish provides insights into ZW sex chromosome evolution and adaptation to a benthic lifestyle.</title>
        <authorList>
            <person name="Chen S."/>
            <person name="Zhang G."/>
            <person name="Shao C."/>
            <person name="Huang Q."/>
            <person name="Liu G."/>
            <person name="Zhang P."/>
            <person name="Song W."/>
            <person name="An N."/>
            <person name="Chalopin D."/>
            <person name="Volff J.N."/>
            <person name="Hong Y."/>
            <person name="Li Q."/>
            <person name="Sha Z."/>
            <person name="Zhou H."/>
            <person name="Xie M."/>
            <person name="Yu Q."/>
            <person name="Liu Y."/>
            <person name="Xiang H."/>
            <person name="Wang N."/>
            <person name="Wu K."/>
            <person name="Yang C."/>
            <person name="Zhou Q."/>
            <person name="Liao X."/>
            <person name="Yang L."/>
            <person name="Hu Q."/>
            <person name="Zhang J."/>
            <person name="Meng L."/>
            <person name="Jin L."/>
            <person name="Tian Y."/>
            <person name="Lian J."/>
            <person name="Yang J."/>
            <person name="Miao G."/>
            <person name="Liu S."/>
            <person name="Liang Z."/>
            <person name="Yan F."/>
            <person name="Li Y."/>
            <person name="Sun B."/>
            <person name="Zhang H."/>
            <person name="Zhang J."/>
            <person name="Zhu Y."/>
            <person name="Du M."/>
            <person name="Zhao Y."/>
            <person name="Schartl M."/>
            <person name="Tang Q."/>
            <person name="Wang J."/>
        </authorList>
    </citation>
    <scope>NUCLEOTIDE SEQUENCE</scope>
</reference>
<evidence type="ECO:0000256" key="9">
    <source>
        <dbReference type="SAM" id="SignalP"/>
    </source>
</evidence>
<dbReference type="PANTHER" id="PTHR28585:SF1">
    <property type="entry name" value="TUBEROINFUNDIBULAR PEPTIDE OF 39 RESIDUES"/>
    <property type="match status" value="1"/>
</dbReference>
<name>A0A3P8WKC8_CYNSE</name>
<dbReference type="FunCoup" id="A0A3P8WKC8">
    <property type="interactions" value="86"/>
</dbReference>
<protein>
    <recommendedName>
        <fullName evidence="3">Tuberoinfundibular peptide of 39 residues</fullName>
    </recommendedName>
    <alternativeName>
        <fullName evidence="8">Parathyroid hormone 2</fullName>
    </alternativeName>
</protein>
<dbReference type="AlphaFoldDB" id="A0A3P8WKC8"/>
<dbReference type="InParanoid" id="A0A3P8WKC8"/>
<evidence type="ECO:0000313" key="10">
    <source>
        <dbReference type="Ensembl" id="ENSCSEP00000025130.1"/>
    </source>
</evidence>
<proteinExistence type="inferred from homology"/>
<dbReference type="PANTHER" id="PTHR28585">
    <property type="entry name" value="TUBEROINFUNDIBULAR PEPTIDE OF 39 RESIDUES"/>
    <property type="match status" value="1"/>
</dbReference>
<keyword evidence="6 9" id="KW-0732">Signal</keyword>
<evidence type="ECO:0000256" key="8">
    <source>
        <dbReference type="ARBA" id="ARBA00030147"/>
    </source>
</evidence>
<feature type="chain" id="PRO_5018014580" description="Tuberoinfundibular peptide of 39 residues" evidence="9">
    <location>
        <begin position="27"/>
        <end position="148"/>
    </location>
</feature>
<dbReference type="GO" id="GO:0005576">
    <property type="term" value="C:extracellular region"/>
    <property type="evidence" value="ECO:0007669"/>
    <property type="project" value="UniProtKB-SubCell"/>
</dbReference>
<dbReference type="OMA" id="EHKRVDW"/>
<dbReference type="GeneTree" id="ENSGT00410000026259"/>
<keyword evidence="11" id="KW-1185">Reference proteome</keyword>
<keyword evidence="4" id="KW-0964">Secreted</keyword>
<keyword evidence="7" id="KW-0527">Neuropeptide</keyword>
<dbReference type="Pfam" id="PF14980">
    <property type="entry name" value="TIP39"/>
    <property type="match status" value="1"/>
</dbReference>
<keyword evidence="5" id="KW-0165">Cleavage on pair of basic residues</keyword>
<evidence type="ECO:0000256" key="1">
    <source>
        <dbReference type="ARBA" id="ARBA00004613"/>
    </source>
</evidence>
<dbReference type="Proteomes" id="UP000265120">
    <property type="component" value="Chromosome 1"/>
</dbReference>
<feature type="signal peptide" evidence="9">
    <location>
        <begin position="1"/>
        <end position="26"/>
    </location>
</feature>
<dbReference type="GO" id="GO:0007218">
    <property type="term" value="P:neuropeptide signaling pathway"/>
    <property type="evidence" value="ECO:0007669"/>
    <property type="project" value="UniProtKB-KW"/>
</dbReference>
<comment type="similarity">
    <text evidence="2">Belongs to the parathyroid hormone family.</text>
</comment>
<organism evidence="10 11">
    <name type="scientific">Cynoglossus semilaevis</name>
    <name type="common">Tongue sole</name>
    <dbReference type="NCBI Taxonomy" id="244447"/>
    <lineage>
        <taxon>Eukaryota</taxon>
        <taxon>Metazoa</taxon>
        <taxon>Chordata</taxon>
        <taxon>Craniata</taxon>
        <taxon>Vertebrata</taxon>
        <taxon>Euteleostomi</taxon>
        <taxon>Actinopterygii</taxon>
        <taxon>Neopterygii</taxon>
        <taxon>Teleostei</taxon>
        <taxon>Neoteleostei</taxon>
        <taxon>Acanthomorphata</taxon>
        <taxon>Carangaria</taxon>
        <taxon>Pleuronectiformes</taxon>
        <taxon>Pleuronectoidei</taxon>
        <taxon>Cynoglossidae</taxon>
        <taxon>Cynoglossinae</taxon>
        <taxon>Cynoglossus</taxon>
    </lineage>
</organism>
<evidence type="ECO:0000256" key="6">
    <source>
        <dbReference type="ARBA" id="ARBA00022729"/>
    </source>
</evidence>
<evidence type="ECO:0000256" key="4">
    <source>
        <dbReference type="ARBA" id="ARBA00022525"/>
    </source>
</evidence>
<dbReference type="Ensembl" id="ENSCSET00000025463.1">
    <property type="protein sequence ID" value="ENSCSEP00000025130.1"/>
    <property type="gene ID" value="ENSCSEG00000016048.1"/>
</dbReference>
<reference evidence="10" key="2">
    <citation type="submission" date="2025-08" db="UniProtKB">
        <authorList>
            <consortium name="Ensembl"/>
        </authorList>
    </citation>
    <scope>IDENTIFICATION</scope>
</reference>
<dbReference type="InterPro" id="IPR029396">
    <property type="entry name" value="TIP39"/>
</dbReference>
<reference evidence="10" key="3">
    <citation type="submission" date="2025-09" db="UniProtKB">
        <authorList>
            <consortium name="Ensembl"/>
        </authorList>
    </citation>
    <scope>IDENTIFICATION</scope>
</reference>
<evidence type="ECO:0000256" key="5">
    <source>
        <dbReference type="ARBA" id="ARBA00022685"/>
    </source>
</evidence>
<accession>A0A3P8WKC8</accession>